<protein>
    <submittedName>
        <fullName evidence="1">NAD(P)-binding protein</fullName>
    </submittedName>
</protein>
<sequence length="210" mass="22105">MSSGTQGIAIVTGAAQGIGRAIAIRLAGDGFDVAVNDIPAKKDQLDTVRQEINSTQRRALSLYTDVTVKADVKGMIGEVVQKLGGLDVMVANAGKSNPDGNVLSTTTEDWDAAFAINARGVFRYKYAAIQMVSQGRGGRIIGASSALGKRSCGSEVEYCASKFAVRGLTQYAARESGKHKIPVNSYAPGPIDTPMREAQSVGQMAATYAW</sequence>
<accession>A0ACB8BUT8</accession>
<keyword evidence="2" id="KW-1185">Reference proteome</keyword>
<dbReference type="Proteomes" id="UP000790709">
    <property type="component" value="Unassembled WGS sequence"/>
</dbReference>
<dbReference type="EMBL" id="MU266344">
    <property type="protein sequence ID" value="KAH7929164.1"/>
    <property type="molecule type" value="Genomic_DNA"/>
</dbReference>
<proteinExistence type="predicted"/>
<evidence type="ECO:0000313" key="2">
    <source>
        <dbReference type="Proteomes" id="UP000790709"/>
    </source>
</evidence>
<comment type="caution">
    <text evidence="1">The sequence shown here is derived from an EMBL/GenBank/DDBJ whole genome shotgun (WGS) entry which is preliminary data.</text>
</comment>
<name>A0ACB8BUT8_9AGAM</name>
<reference evidence="1" key="1">
    <citation type="journal article" date="2021" name="New Phytol.">
        <title>Evolutionary innovations through gain and loss of genes in the ectomycorrhizal Boletales.</title>
        <authorList>
            <person name="Wu G."/>
            <person name="Miyauchi S."/>
            <person name="Morin E."/>
            <person name="Kuo A."/>
            <person name="Drula E."/>
            <person name="Varga T."/>
            <person name="Kohler A."/>
            <person name="Feng B."/>
            <person name="Cao Y."/>
            <person name="Lipzen A."/>
            <person name="Daum C."/>
            <person name="Hundley H."/>
            <person name="Pangilinan J."/>
            <person name="Johnson J."/>
            <person name="Barry K."/>
            <person name="LaButti K."/>
            <person name="Ng V."/>
            <person name="Ahrendt S."/>
            <person name="Min B."/>
            <person name="Choi I.G."/>
            <person name="Park H."/>
            <person name="Plett J.M."/>
            <person name="Magnuson J."/>
            <person name="Spatafora J.W."/>
            <person name="Nagy L.G."/>
            <person name="Henrissat B."/>
            <person name="Grigoriev I.V."/>
            <person name="Yang Z.L."/>
            <person name="Xu J."/>
            <person name="Martin F.M."/>
        </authorList>
    </citation>
    <scope>NUCLEOTIDE SEQUENCE</scope>
    <source>
        <strain evidence="1">KUC20120723A-06</strain>
    </source>
</reference>
<organism evidence="1 2">
    <name type="scientific">Leucogyrophana mollusca</name>
    <dbReference type="NCBI Taxonomy" id="85980"/>
    <lineage>
        <taxon>Eukaryota</taxon>
        <taxon>Fungi</taxon>
        <taxon>Dikarya</taxon>
        <taxon>Basidiomycota</taxon>
        <taxon>Agaricomycotina</taxon>
        <taxon>Agaricomycetes</taxon>
        <taxon>Agaricomycetidae</taxon>
        <taxon>Boletales</taxon>
        <taxon>Boletales incertae sedis</taxon>
        <taxon>Leucogyrophana</taxon>
    </lineage>
</organism>
<gene>
    <name evidence="1" type="ORF">BV22DRAFT_1125938</name>
</gene>
<evidence type="ECO:0000313" key="1">
    <source>
        <dbReference type="EMBL" id="KAH7929164.1"/>
    </source>
</evidence>